<evidence type="ECO:0000313" key="12">
    <source>
        <dbReference type="EnsemblMetazoa" id="PHUM521400-PA"/>
    </source>
</evidence>
<dbReference type="HOGENOM" id="CLU_361410_0_0_1"/>
<evidence type="ECO:0000256" key="3">
    <source>
        <dbReference type="ARBA" id="ARBA00010766"/>
    </source>
</evidence>
<dbReference type="Gene3D" id="1.10.357.10">
    <property type="entry name" value="Tetracycline Repressor, domain 2"/>
    <property type="match status" value="1"/>
</dbReference>
<dbReference type="GO" id="GO:0006744">
    <property type="term" value="P:ubiquinone biosynthetic process"/>
    <property type="evidence" value="ECO:0007669"/>
    <property type="project" value="UniProtKB-UniRule"/>
</dbReference>
<dbReference type="Pfam" id="PF08511">
    <property type="entry name" value="COQ9"/>
    <property type="match status" value="1"/>
</dbReference>
<evidence type="ECO:0000313" key="11">
    <source>
        <dbReference type="EMBL" id="EEB18584.1"/>
    </source>
</evidence>
<dbReference type="UniPathway" id="UPA00232"/>
<dbReference type="CTD" id="8231704"/>
<reference evidence="12" key="3">
    <citation type="submission" date="2021-02" db="UniProtKB">
        <authorList>
            <consortium name="EnsemblMetazoa"/>
        </authorList>
    </citation>
    <scope>IDENTIFICATION</scope>
    <source>
        <strain evidence="12">USDA</strain>
    </source>
</reference>
<protein>
    <recommendedName>
        <fullName evidence="8">Ubiquinone biosynthesis protein</fullName>
    </recommendedName>
</protein>
<dbReference type="InterPro" id="IPR012762">
    <property type="entry name" value="Ubiq_biosynth_COQ9"/>
</dbReference>
<dbReference type="KEGG" id="phu:Phum_PHUM521400"/>
<comment type="subcellular location">
    <subcellularLocation>
        <location evidence="1 8">Mitochondrion</location>
    </subcellularLocation>
</comment>
<dbReference type="Proteomes" id="UP000009046">
    <property type="component" value="Unassembled WGS sequence"/>
</dbReference>
<dbReference type="FunFam" id="1.10.357.10:FF:000004">
    <property type="entry name" value="Ubiquinone biosynthesis protein COQ9, mitochondrial"/>
    <property type="match status" value="1"/>
</dbReference>
<dbReference type="RefSeq" id="XP_002431322.1">
    <property type="nucleotide sequence ID" value="XM_002431277.1"/>
</dbReference>
<reference evidence="11" key="2">
    <citation type="submission" date="2007-04" db="EMBL/GenBank/DDBJ databases">
        <title>The genome of the human body louse.</title>
        <authorList>
            <consortium name="The Human Body Louse Genome Consortium"/>
            <person name="Kirkness E."/>
            <person name="Walenz B."/>
            <person name="Hass B."/>
            <person name="Bruggner R."/>
            <person name="Strausberg R."/>
        </authorList>
    </citation>
    <scope>NUCLEOTIDE SEQUENCE</scope>
    <source>
        <strain evidence="11">USDA</strain>
    </source>
</reference>
<dbReference type="PANTHER" id="PTHR21427:SF19">
    <property type="entry name" value="UBIQUINONE BIOSYNTHESIS PROTEIN COQ9, MITOCHONDRIAL"/>
    <property type="match status" value="1"/>
</dbReference>
<sequence length="726" mass="83988">MEANPEEGILEFLEQMDEADTTKFPIILNLLRILLNRDVLKENRLKSLEWTLNSIRSYIENFPFDEIYNEFDSTENDNQLCDTEQILEILSVLNHVLTFFEYFVEEAVENPVEAHELNILISSRLLQMFDILLPCINIDKSLILKLISNPMHLLQYVFFRAINVSDLKSKSSKSEIDECNDGFLNGCDVTNVAYNVNPFEDITVVSNLSYGIENEHEDIRLPMVYNPKHIMLSLIYVTIPFFEKKTNTATNNGLKFLKLLLDQLVHSLEKADLYFSSHKYILMHLNSIMVYSQVKENRNLALTCFKSYITCFNWEGRYLLLLRIRTLIDHSGTLGYLIVLIKELLSNFLELSKNLKLYHKYNNSKTDLVENADHIISSLNVLKFLILRDKDDVTDIKRFFTKINAEFLVPLKENIKNSKIYYEMKLKDLEGNDKRNESDLSKSDLDIELTVKNQTLPKLTKEQQKTAYMSCLNAKRRFRCCFFKIRNCSTKNDNQDKKENSSDDHQYESNIREKILNASLDFVPVHGWSREAISNGAESVGYPGIANGIFPNGGADVINYFYVKCNQKLKDYMIKATDNPQTIKEPQDFIRDSIEVRLRMLIPYIQKWPQAIAIMSLPPNVPVALANLLALSDDICFYAGDKSVDFNWYIRRIGVSGIYKVTELYMIQDKSTDFQETWKFLDRRLVEAIQIQHIISSGSEASTVAKDVVSAAFSTARNILHLNDPR</sequence>
<dbReference type="VEuPathDB" id="VectorBase:PHUM521400"/>
<evidence type="ECO:0000256" key="2">
    <source>
        <dbReference type="ARBA" id="ARBA00004749"/>
    </source>
</evidence>
<feature type="domain" description="Ubiquinone biosynthesis protein COQ9 HTH" evidence="10">
    <location>
        <begin position="508"/>
        <end position="538"/>
    </location>
</feature>
<keyword evidence="6 8" id="KW-0446">Lipid-binding</keyword>
<name>E0VYX8_PEDHC</name>
<dbReference type="EnsemblMetazoa" id="PHUM521400-RA">
    <property type="protein sequence ID" value="PHUM521400-PA"/>
    <property type="gene ID" value="PHUM521400"/>
</dbReference>
<dbReference type="Pfam" id="PF21392">
    <property type="entry name" value="COQ9_N"/>
    <property type="match status" value="1"/>
</dbReference>
<keyword evidence="13" id="KW-1185">Reference proteome</keyword>
<dbReference type="STRING" id="121224.E0VYX8"/>
<dbReference type="InterPro" id="IPR048674">
    <property type="entry name" value="COQ9_HTH"/>
</dbReference>
<dbReference type="InParanoid" id="E0VYX8"/>
<evidence type="ECO:0000256" key="5">
    <source>
        <dbReference type="ARBA" id="ARBA00022946"/>
    </source>
</evidence>
<proteinExistence type="inferred from homology"/>
<evidence type="ECO:0000313" key="13">
    <source>
        <dbReference type="Proteomes" id="UP000009046"/>
    </source>
</evidence>
<keyword evidence="4 8" id="KW-0831">Ubiquinone biosynthesis</keyword>
<dbReference type="InterPro" id="IPR013718">
    <property type="entry name" value="COQ9_C"/>
</dbReference>
<dbReference type="GO" id="GO:0008289">
    <property type="term" value="F:lipid binding"/>
    <property type="evidence" value="ECO:0007669"/>
    <property type="project" value="UniProtKB-UniRule"/>
</dbReference>
<accession>E0VYX8</accession>
<dbReference type="EMBL" id="AAZO01006331">
    <property type="status" value="NOT_ANNOTATED_CDS"/>
    <property type="molecule type" value="Genomic_DNA"/>
</dbReference>
<evidence type="ECO:0000256" key="4">
    <source>
        <dbReference type="ARBA" id="ARBA00022688"/>
    </source>
</evidence>
<comment type="function">
    <text evidence="8">Membrane-associated protein that warps the membrane surface to access and bind aromatic isoprenes with high specificity, including ubiquinone (CoQ) isoprene intermediates and presents them directly to Coq7, therefore facilitating the Coq7-mediated hydroxylase step. Participates in the biosynthesis of coenzyme Q, also named ubiquinone, an essential lipid-soluble electron transporter for aerobic cellular respiration.</text>
</comment>
<gene>
    <name evidence="12" type="primary">8231704</name>
    <name evidence="11" type="ORF">Phum_PHUM521400</name>
</gene>
<dbReference type="NCBIfam" id="TIGR02396">
    <property type="entry name" value="diverge_rpsU"/>
    <property type="match status" value="1"/>
</dbReference>
<evidence type="ECO:0000256" key="8">
    <source>
        <dbReference type="RuleBase" id="RU366063"/>
    </source>
</evidence>
<keyword evidence="5" id="KW-0809">Transit peptide</keyword>
<dbReference type="GeneID" id="8231704"/>
<comment type="pathway">
    <text evidence="2 8">Cofactor biosynthesis; ubiquinone biosynthesis.</text>
</comment>
<evidence type="ECO:0000259" key="9">
    <source>
        <dbReference type="Pfam" id="PF08511"/>
    </source>
</evidence>
<feature type="domain" description="COQ9 C-terminal" evidence="9">
    <location>
        <begin position="621"/>
        <end position="691"/>
    </location>
</feature>
<evidence type="ECO:0000256" key="1">
    <source>
        <dbReference type="ARBA" id="ARBA00004173"/>
    </source>
</evidence>
<evidence type="ECO:0000259" key="10">
    <source>
        <dbReference type="Pfam" id="PF21392"/>
    </source>
</evidence>
<reference evidence="11" key="1">
    <citation type="submission" date="2007-04" db="EMBL/GenBank/DDBJ databases">
        <title>Annotation of Pediculus humanus corporis strain USDA.</title>
        <authorList>
            <person name="Kirkness E."/>
            <person name="Hannick L."/>
            <person name="Hass B."/>
            <person name="Bruggner R."/>
            <person name="Lawson D."/>
            <person name="Bidwell S."/>
            <person name="Joardar V."/>
            <person name="Caler E."/>
            <person name="Walenz B."/>
            <person name="Inman J."/>
            <person name="Schobel S."/>
            <person name="Galinsky K."/>
            <person name="Amedeo P."/>
            <person name="Strausberg R."/>
        </authorList>
    </citation>
    <scope>NUCLEOTIDE SEQUENCE</scope>
    <source>
        <strain evidence="11">USDA</strain>
    </source>
</reference>
<dbReference type="AlphaFoldDB" id="E0VYX8"/>
<dbReference type="GO" id="GO:0005743">
    <property type="term" value="C:mitochondrial inner membrane"/>
    <property type="evidence" value="ECO:0007669"/>
    <property type="project" value="TreeGrafter"/>
</dbReference>
<organism>
    <name type="scientific">Pediculus humanus subsp. corporis</name>
    <name type="common">Body louse</name>
    <dbReference type="NCBI Taxonomy" id="121224"/>
    <lineage>
        <taxon>Eukaryota</taxon>
        <taxon>Metazoa</taxon>
        <taxon>Ecdysozoa</taxon>
        <taxon>Arthropoda</taxon>
        <taxon>Hexapoda</taxon>
        <taxon>Insecta</taxon>
        <taxon>Pterygota</taxon>
        <taxon>Neoptera</taxon>
        <taxon>Paraneoptera</taxon>
        <taxon>Psocodea</taxon>
        <taxon>Troctomorpha</taxon>
        <taxon>Phthiraptera</taxon>
        <taxon>Anoplura</taxon>
        <taxon>Pediculidae</taxon>
        <taxon>Pediculus</taxon>
    </lineage>
</organism>
<evidence type="ECO:0000256" key="7">
    <source>
        <dbReference type="ARBA" id="ARBA00023128"/>
    </source>
</evidence>
<dbReference type="PANTHER" id="PTHR21427">
    <property type="entry name" value="UBIQUINONE BIOSYNTHESIS PROTEIN COQ9, MITOCHONDRIAL"/>
    <property type="match status" value="1"/>
</dbReference>
<dbReference type="FunCoup" id="E0VYX8">
    <property type="interactions" value="1151"/>
</dbReference>
<keyword evidence="7 8" id="KW-0496">Mitochondrion</keyword>
<evidence type="ECO:0000256" key="6">
    <source>
        <dbReference type="ARBA" id="ARBA00023121"/>
    </source>
</evidence>
<comment type="similarity">
    <text evidence="3 8">Belongs to the COQ9 family.</text>
</comment>
<dbReference type="OMA" id="RVNECFR"/>
<dbReference type="eggNOG" id="KOG2969">
    <property type="taxonomic scope" value="Eukaryota"/>
</dbReference>
<dbReference type="EMBL" id="DS235848">
    <property type="protein sequence ID" value="EEB18584.1"/>
    <property type="molecule type" value="Genomic_DNA"/>
</dbReference>
<dbReference type="OrthoDB" id="619536at2759"/>